<proteinExistence type="predicted"/>
<reference evidence="2 3" key="1">
    <citation type="submission" date="2024-09" db="EMBL/GenBank/DDBJ databases">
        <authorList>
            <person name="Lee S.D."/>
        </authorList>
    </citation>
    <scope>NUCLEOTIDE SEQUENCE [LARGE SCALE GENOMIC DNA]</scope>
    <source>
        <strain evidence="2 3">N8-3</strain>
    </source>
</reference>
<keyword evidence="3" id="KW-1185">Reference proteome</keyword>
<feature type="compositionally biased region" description="Low complexity" evidence="1">
    <location>
        <begin position="284"/>
        <end position="299"/>
    </location>
</feature>
<protein>
    <submittedName>
        <fullName evidence="2">Uncharacterized protein</fullName>
    </submittedName>
</protein>
<accession>A0ABV6VS79</accession>
<organism evidence="2 3">
    <name type="scientific">Streptacidiphilus cavernicola</name>
    <dbReference type="NCBI Taxonomy" id="3342716"/>
    <lineage>
        <taxon>Bacteria</taxon>
        <taxon>Bacillati</taxon>
        <taxon>Actinomycetota</taxon>
        <taxon>Actinomycetes</taxon>
        <taxon>Kitasatosporales</taxon>
        <taxon>Streptomycetaceae</taxon>
        <taxon>Streptacidiphilus</taxon>
    </lineage>
</organism>
<sequence length="331" mass="33394">MSPTPIALLTARDARVARVLSRTDLGREHRLTPQLAADVSALAGSSGPVRLRIGVTGLPGDRAAAEEFAALLAGALALEPCGTPGRFLIGCGQQQVTVCHLLLVLLPDGLDGRASVGRIPVLDLPEPPRAVFVVGGDGGGGGPEARDARARWLRGRLGVMLGPSAAGNPTYAVAVSAALRALPGLGDGVGAGTGTEAGAALSEPSGRAAATAWERSGLPTLLRREVVPALDRTPALVAGLTVRRLRAAVQDIRLSCRDQAVAAGWPTDADGYPSGLPAPPPGAAAPAAASAAAPAAASGTAEDRWAQLEAFTVAPVAVRAGRRRSTPEEKP</sequence>
<dbReference type="Proteomes" id="UP001592531">
    <property type="component" value="Unassembled WGS sequence"/>
</dbReference>
<comment type="caution">
    <text evidence="2">The sequence shown here is derived from an EMBL/GenBank/DDBJ whole genome shotgun (WGS) entry which is preliminary data.</text>
</comment>
<gene>
    <name evidence="2" type="ORF">ACEZDE_08120</name>
</gene>
<dbReference type="EMBL" id="JBHFAB010000004">
    <property type="protein sequence ID" value="MFC1416604.1"/>
    <property type="molecule type" value="Genomic_DNA"/>
</dbReference>
<evidence type="ECO:0000256" key="1">
    <source>
        <dbReference type="SAM" id="MobiDB-lite"/>
    </source>
</evidence>
<dbReference type="RefSeq" id="WP_380533951.1">
    <property type="nucleotide sequence ID" value="NZ_JBHFAB010000004.1"/>
</dbReference>
<name>A0ABV6VS79_9ACTN</name>
<feature type="region of interest" description="Disordered" evidence="1">
    <location>
        <begin position="272"/>
        <end position="301"/>
    </location>
</feature>
<evidence type="ECO:0000313" key="3">
    <source>
        <dbReference type="Proteomes" id="UP001592531"/>
    </source>
</evidence>
<evidence type="ECO:0000313" key="2">
    <source>
        <dbReference type="EMBL" id="MFC1416604.1"/>
    </source>
</evidence>